<name>A0ABQ8M585_LABRO</name>
<evidence type="ECO:0000313" key="1">
    <source>
        <dbReference type="EMBL" id="KAI2657357.1"/>
    </source>
</evidence>
<organism evidence="1 2">
    <name type="scientific">Labeo rohita</name>
    <name type="common">Indian major carp</name>
    <name type="synonym">Cyprinus rohita</name>
    <dbReference type="NCBI Taxonomy" id="84645"/>
    <lineage>
        <taxon>Eukaryota</taxon>
        <taxon>Metazoa</taxon>
        <taxon>Chordata</taxon>
        <taxon>Craniata</taxon>
        <taxon>Vertebrata</taxon>
        <taxon>Euteleostomi</taxon>
        <taxon>Actinopterygii</taxon>
        <taxon>Neopterygii</taxon>
        <taxon>Teleostei</taxon>
        <taxon>Ostariophysi</taxon>
        <taxon>Cypriniformes</taxon>
        <taxon>Cyprinidae</taxon>
        <taxon>Labeoninae</taxon>
        <taxon>Labeonini</taxon>
        <taxon>Labeo</taxon>
    </lineage>
</organism>
<dbReference type="Proteomes" id="UP000830375">
    <property type="component" value="Unassembled WGS sequence"/>
</dbReference>
<accession>A0ABQ8M585</accession>
<sequence>MSVLDDATINSLFWIGANYNCPVDLPDTTGLSRREGILWCLESVRPQSRTSPPAVPESRPSATMATTVDVPVGREGVEDSTTHCTAAEGEQCLDLGHLNMEQHLIDFSEDIYVELPACPELPACLDFPPTLPLLSPPIVPVASVPPPLSPDSPAAHPQPTICAVDSPRVCHSPSASWLENPLSPPPAFESWTPPRPSGSTPTLSFLVSNVARRPTSSTGLPRPSGSALIGRRPAIASGLHSSGCASSLPPPQLSVAPAPLRISASASVARALGSALAHRILGVAQDHWLSVYASGSTSTCSATIGRPPGVVSPSSTMAPPSIGSALDPSVSSMVPPSVITALDSVTRPPPRYLSSTEASTSCIRFSVWRPVSSVYACLYPPAVDLTVLELAVEDNKDFIFDLRLHSPLPHTIRDNGGHDVLTVRRGSDGSRCAGSGVMTDLDPEDSWCSLEKERHGSTVTTASLESVTRRPERATFQDPPCAFCKA</sequence>
<keyword evidence="1" id="KW-0804">Transcription</keyword>
<gene>
    <name evidence="1" type="ORF">H4Q32_030366</name>
</gene>
<protein>
    <submittedName>
        <fullName evidence="1">DNA-directed RNA polymerase II subunit RPB1</fullName>
    </submittedName>
</protein>
<keyword evidence="1" id="KW-0240">DNA-directed RNA polymerase</keyword>
<dbReference type="EMBL" id="JACTAM010000014">
    <property type="protein sequence ID" value="KAI2657357.1"/>
    <property type="molecule type" value="Genomic_DNA"/>
</dbReference>
<keyword evidence="2" id="KW-1185">Reference proteome</keyword>
<comment type="caution">
    <text evidence="1">The sequence shown here is derived from an EMBL/GenBank/DDBJ whole genome shotgun (WGS) entry which is preliminary data.</text>
</comment>
<dbReference type="GO" id="GO:0000428">
    <property type="term" value="C:DNA-directed RNA polymerase complex"/>
    <property type="evidence" value="ECO:0007669"/>
    <property type="project" value="UniProtKB-KW"/>
</dbReference>
<reference evidence="1 2" key="1">
    <citation type="submission" date="2022-01" db="EMBL/GenBank/DDBJ databases">
        <title>A high-quality chromosome-level genome assembly of rohu carp, Labeo rohita.</title>
        <authorList>
            <person name="Arick M.A. II"/>
            <person name="Hsu C.-Y."/>
            <person name="Magbanua Z."/>
            <person name="Pechanova O."/>
            <person name="Grover C."/>
            <person name="Miller E."/>
            <person name="Thrash A."/>
            <person name="Ezzel L."/>
            <person name="Alam S."/>
            <person name="Benzie J."/>
            <person name="Hamilton M."/>
            <person name="Karsi A."/>
            <person name="Lawrence M.L."/>
            <person name="Peterson D.G."/>
        </authorList>
    </citation>
    <scope>NUCLEOTIDE SEQUENCE [LARGE SCALE GENOMIC DNA]</scope>
    <source>
        <strain evidence="2">BAU-BD-2019</strain>
        <tissue evidence="1">Blood</tissue>
    </source>
</reference>
<evidence type="ECO:0000313" key="2">
    <source>
        <dbReference type="Proteomes" id="UP000830375"/>
    </source>
</evidence>
<proteinExistence type="predicted"/>